<dbReference type="AlphaFoldDB" id="A0A401RPD1"/>
<protein>
    <recommendedName>
        <fullName evidence="8">Centrosomal protein of 83 kDa</fullName>
    </recommendedName>
</protein>
<evidence type="ECO:0008006" key="8">
    <source>
        <dbReference type="Google" id="ProtNLM"/>
    </source>
</evidence>
<dbReference type="OMA" id="DAYKRKC"/>
<keyword evidence="3 5" id="KW-0175">Coiled coil</keyword>
<organism evidence="6 7">
    <name type="scientific">Chiloscyllium punctatum</name>
    <name type="common">Brownbanded bambooshark</name>
    <name type="synonym">Hemiscyllium punctatum</name>
    <dbReference type="NCBI Taxonomy" id="137246"/>
    <lineage>
        <taxon>Eukaryota</taxon>
        <taxon>Metazoa</taxon>
        <taxon>Chordata</taxon>
        <taxon>Craniata</taxon>
        <taxon>Vertebrata</taxon>
        <taxon>Chondrichthyes</taxon>
        <taxon>Elasmobranchii</taxon>
        <taxon>Galeomorphii</taxon>
        <taxon>Galeoidea</taxon>
        <taxon>Orectolobiformes</taxon>
        <taxon>Hemiscylliidae</taxon>
        <taxon>Chiloscyllium</taxon>
    </lineage>
</organism>
<dbReference type="GO" id="GO:0060271">
    <property type="term" value="P:cilium assembly"/>
    <property type="evidence" value="ECO:0007669"/>
    <property type="project" value="TreeGrafter"/>
</dbReference>
<comment type="caution">
    <text evidence="6">The sequence shown here is derived from an EMBL/GenBank/DDBJ whole genome shotgun (WGS) entry which is preliminary data.</text>
</comment>
<keyword evidence="2" id="KW-0963">Cytoplasm</keyword>
<feature type="coiled-coil region" evidence="5">
    <location>
        <begin position="84"/>
        <end position="673"/>
    </location>
</feature>
<evidence type="ECO:0000256" key="1">
    <source>
        <dbReference type="ARBA" id="ARBA00004300"/>
    </source>
</evidence>
<keyword evidence="4" id="KW-0206">Cytoskeleton</keyword>
<dbReference type="STRING" id="137246.A0A401RPD1"/>
<dbReference type="PANTHER" id="PTHR23170:SF2">
    <property type="entry name" value="CENTROSOMAL PROTEIN OF 83 KDA"/>
    <property type="match status" value="1"/>
</dbReference>
<name>A0A401RPD1_CHIPU</name>
<evidence type="ECO:0000256" key="4">
    <source>
        <dbReference type="ARBA" id="ARBA00023212"/>
    </source>
</evidence>
<evidence type="ECO:0000313" key="7">
    <source>
        <dbReference type="Proteomes" id="UP000287033"/>
    </source>
</evidence>
<dbReference type="GO" id="GO:0005794">
    <property type="term" value="C:Golgi apparatus"/>
    <property type="evidence" value="ECO:0007669"/>
    <property type="project" value="TreeGrafter"/>
</dbReference>
<dbReference type="OrthoDB" id="311279at2759"/>
<evidence type="ECO:0000256" key="5">
    <source>
        <dbReference type="SAM" id="Coils"/>
    </source>
</evidence>
<proteinExistence type="predicted"/>
<accession>A0A401RPD1</accession>
<dbReference type="EMBL" id="BEZZ01001653">
    <property type="protein sequence ID" value="GCC20025.1"/>
    <property type="molecule type" value="Genomic_DNA"/>
</dbReference>
<sequence>MEDREWHQMASGREESNALGECSLGGSSLYPGLSNSAVQAQTSGHLHSAMEALPNQPPPLNAGAGLCGTDAELQKMLIDERMRCEHHKTNYQTLKAEHTRLQDEYTKAQHELKRLLTDKQSTHEKFQLLLAELRGELLDKTREQEELKMQVLTPQKLELLKAQIQQDLEVPMRERLRKQEEEAERYRAEYNKLRYEYTFLKSELEHQKEEYERLLAEKVIRFEAEIARLDADKQALNDQIMNIDPTRDSKRVEALLREKAQLCQKVKSLEAEVAELRAERENSGLQAENVQRIQVRQLVETQALVKSLEAEKQSIKLQQERLEKELQLVLEQNTQLTSKLFKAEREVNALSSKLEECKHTHKLEIANIKLEAARSKGEIERERDNIQSEMNGLQSDIDILKANIVRHKELLTEKERELIRKVQAAKEDDFQKLTALQDERLELENKVADLERLKAEQDLTWQADKEHMEEKLHALQLAEEASKREIQNLRSKLQQQVLQTEELEKEKNDSAELRQQISEMQMQLNTLSQSENDLLNNNSKMREMLERLKEEIRNARSQAERTQHESEKLVEEKRVEWVEEKHKLQSRTAELEEKYCQAKDRLQRAALAQKKRKALNESKQKRLQEKVQLLEAKKEELEIEKHTYKQNVPYESHARLQKRLKDLQRRHNEFRRLFLGPNFSPTGLCNSTNFLPSTFMQGTEATCMNVQEEQHQRELCLLRKRLEELETNQKQQLHELGALD</sequence>
<gene>
    <name evidence="6" type="ORF">chiPu_0018689</name>
</gene>
<dbReference type="PANTHER" id="PTHR23170">
    <property type="entry name" value="NY-REN-58 ANTIGEN"/>
    <property type="match status" value="1"/>
</dbReference>
<evidence type="ECO:0000256" key="2">
    <source>
        <dbReference type="ARBA" id="ARBA00022490"/>
    </source>
</evidence>
<dbReference type="GO" id="GO:0051660">
    <property type="term" value="P:establishment of centrosome localization"/>
    <property type="evidence" value="ECO:0007669"/>
    <property type="project" value="TreeGrafter"/>
</dbReference>
<evidence type="ECO:0000313" key="6">
    <source>
        <dbReference type="EMBL" id="GCC20025.1"/>
    </source>
</evidence>
<dbReference type="GO" id="GO:0005813">
    <property type="term" value="C:centrosome"/>
    <property type="evidence" value="ECO:0007669"/>
    <property type="project" value="UniProtKB-SubCell"/>
</dbReference>
<comment type="subcellular location">
    <subcellularLocation>
        <location evidence="1">Cytoplasm</location>
        <location evidence="1">Cytoskeleton</location>
        <location evidence="1">Microtubule organizing center</location>
        <location evidence="1">Centrosome</location>
    </subcellularLocation>
</comment>
<evidence type="ECO:0000256" key="3">
    <source>
        <dbReference type="ARBA" id="ARBA00023054"/>
    </source>
</evidence>
<dbReference type="InterPro" id="IPR052116">
    <property type="entry name" value="Centro_Cilium_Assembly"/>
</dbReference>
<dbReference type="Proteomes" id="UP000287033">
    <property type="component" value="Unassembled WGS sequence"/>
</dbReference>
<keyword evidence="7" id="KW-1185">Reference proteome</keyword>
<dbReference type="GO" id="GO:0005814">
    <property type="term" value="C:centriole"/>
    <property type="evidence" value="ECO:0007669"/>
    <property type="project" value="TreeGrafter"/>
</dbReference>
<dbReference type="GO" id="GO:0097539">
    <property type="term" value="C:ciliary transition fiber"/>
    <property type="evidence" value="ECO:0007669"/>
    <property type="project" value="TreeGrafter"/>
</dbReference>
<reference evidence="6 7" key="1">
    <citation type="journal article" date="2018" name="Nat. Ecol. Evol.">
        <title>Shark genomes provide insights into elasmobranch evolution and the origin of vertebrates.</title>
        <authorList>
            <person name="Hara Y"/>
            <person name="Yamaguchi K"/>
            <person name="Onimaru K"/>
            <person name="Kadota M"/>
            <person name="Koyanagi M"/>
            <person name="Keeley SD"/>
            <person name="Tatsumi K"/>
            <person name="Tanaka K"/>
            <person name="Motone F"/>
            <person name="Kageyama Y"/>
            <person name="Nozu R"/>
            <person name="Adachi N"/>
            <person name="Nishimura O"/>
            <person name="Nakagawa R"/>
            <person name="Tanegashima C"/>
            <person name="Kiyatake I"/>
            <person name="Matsumoto R"/>
            <person name="Murakumo K"/>
            <person name="Nishida K"/>
            <person name="Terakita A"/>
            <person name="Kuratani S"/>
            <person name="Sato K"/>
            <person name="Hyodo S Kuraku.S."/>
        </authorList>
    </citation>
    <scope>NUCLEOTIDE SEQUENCE [LARGE SCALE GENOMIC DNA]</scope>
</reference>